<sequence>MDMKFSKEYKPKIFTIMIIIALSWLPLSFIIMIIYQNINIFPNIVYFEDTPVKAYVLNLIGGLFIAVGILILLLEKVLLKVVGILTIFTASVIIFYSINTYTYIDSVGIHSKPLDEFREEVILWNDIDQVLIILDNGRPTQLEFESESDKFIYTLNEYIPRTSLREWLDSIGVKYHEKNK</sequence>
<proteinExistence type="predicted"/>
<dbReference type="AlphaFoldDB" id="A0A169G3U2"/>
<dbReference type="KEGG" id="bon:A361_28895"/>
<evidence type="ECO:0000256" key="1">
    <source>
        <dbReference type="SAM" id="Phobius"/>
    </source>
</evidence>
<dbReference type="Proteomes" id="UP000077856">
    <property type="component" value="Plasmid pBO1"/>
</dbReference>
<feature type="transmembrane region" description="Helical" evidence="1">
    <location>
        <begin position="81"/>
        <end position="104"/>
    </location>
</feature>
<keyword evidence="1" id="KW-1133">Transmembrane helix</keyword>
<keyword evidence="1" id="KW-0472">Membrane</keyword>
<feature type="transmembrane region" description="Helical" evidence="1">
    <location>
        <begin position="12"/>
        <end position="35"/>
    </location>
</feature>
<evidence type="ECO:0000313" key="2">
    <source>
        <dbReference type="EMBL" id="AND43181.1"/>
    </source>
</evidence>
<dbReference type="EMBL" id="CP015507">
    <property type="protein sequence ID" value="AND43181.1"/>
    <property type="molecule type" value="Genomic_DNA"/>
</dbReference>
<reference evidence="2 3" key="1">
    <citation type="submission" date="2016-04" db="EMBL/GenBank/DDBJ databases">
        <title>Complete genome sequence of Bacillus oceanisediminis strain 2691.</title>
        <authorList>
            <person name="Jeong H."/>
            <person name="Kim H.J."/>
            <person name="Lee D.-W."/>
        </authorList>
    </citation>
    <scope>NUCLEOTIDE SEQUENCE [LARGE SCALE GENOMIC DNA]</scope>
    <source>
        <strain evidence="2 3">2691</strain>
        <plasmid evidence="3">pbo1</plasmid>
    </source>
</reference>
<keyword evidence="1" id="KW-0812">Transmembrane</keyword>
<accession>A0A169G3U2</accession>
<protein>
    <submittedName>
        <fullName evidence="2">Uncharacterized protein</fullName>
    </submittedName>
</protein>
<organism evidence="2 3">
    <name type="scientific">Cytobacillus oceanisediminis 2691</name>
    <dbReference type="NCBI Taxonomy" id="1196031"/>
    <lineage>
        <taxon>Bacteria</taxon>
        <taxon>Bacillati</taxon>
        <taxon>Bacillota</taxon>
        <taxon>Bacilli</taxon>
        <taxon>Bacillales</taxon>
        <taxon>Bacillaceae</taxon>
        <taxon>Cytobacillus</taxon>
    </lineage>
</organism>
<evidence type="ECO:0000313" key="3">
    <source>
        <dbReference type="Proteomes" id="UP000077856"/>
    </source>
</evidence>
<name>A0A169G3U2_9BACI</name>
<geneLocation type="plasmid" evidence="3">
    <name>pbo1</name>
</geneLocation>
<keyword evidence="2" id="KW-0614">Plasmid</keyword>
<dbReference type="RefSeq" id="WP_019379906.1">
    <property type="nucleotide sequence ID" value="NZ_CP015507.1"/>
</dbReference>
<gene>
    <name evidence="2" type="ORF">A361_28895</name>
</gene>
<feature type="transmembrane region" description="Helical" evidence="1">
    <location>
        <begin position="55"/>
        <end position="74"/>
    </location>
</feature>